<dbReference type="OrthoDB" id="582214at2"/>
<name>A0A3N1Y881_9GAMM</name>
<dbReference type="Gene3D" id="3.40.630.30">
    <property type="match status" value="1"/>
</dbReference>
<dbReference type="EMBL" id="RJVI01000001">
    <property type="protein sequence ID" value="ROR34731.1"/>
    <property type="molecule type" value="Genomic_DNA"/>
</dbReference>
<comment type="caution">
    <text evidence="1">The sequence shown here is derived from an EMBL/GenBank/DDBJ whole genome shotgun (WGS) entry which is preliminary data.</text>
</comment>
<keyword evidence="2" id="KW-1185">Reference proteome</keyword>
<dbReference type="InterPro" id="IPR022484">
    <property type="entry name" value="PEP-CTERM/exosrtase_acylTfrase"/>
</dbReference>
<sequence length="273" mass="31447">MAAQSIARVFEDYFRVVPASTPELLDEAYRIRYRVYVDEFGWEPRERFPDGREYDACDRHARHCLLLHRPSGRFAGCVRLVLQNPEDPQAPLPFERHAGAALDPAVFDPARLPRHRFGEVSRLAVPAEFRRRRGERHNPVALIAGAHPHEGVAEHRHRFPFIPVGLYLAAATIGLEEGLDCVFAMMEPRLMRHLKVFGITFRQVSEPVEFRGVRAVFQITRDDLFRHLRPELHALLALIRGQILETPAARRFASPAAYERDHPRHLEAGSRHW</sequence>
<dbReference type="Proteomes" id="UP000276634">
    <property type="component" value="Unassembled WGS sequence"/>
</dbReference>
<dbReference type="SUPFAM" id="SSF55729">
    <property type="entry name" value="Acyl-CoA N-acyltransferases (Nat)"/>
    <property type="match status" value="1"/>
</dbReference>
<dbReference type="Pfam" id="PF13444">
    <property type="entry name" value="Acetyltransf_5"/>
    <property type="match status" value="1"/>
</dbReference>
<protein>
    <submittedName>
        <fullName evidence="1">N-acyl amino acid synthase of PEP-CTERM/exosortase system</fullName>
    </submittedName>
</protein>
<dbReference type="InterPro" id="IPR016181">
    <property type="entry name" value="Acyl_CoA_acyltransferase"/>
</dbReference>
<evidence type="ECO:0000313" key="1">
    <source>
        <dbReference type="EMBL" id="ROR34731.1"/>
    </source>
</evidence>
<dbReference type="AlphaFoldDB" id="A0A3N1Y881"/>
<accession>A0A3N1Y881</accession>
<dbReference type="NCBIfam" id="TIGR03694">
    <property type="entry name" value="exosort_acyl"/>
    <property type="match status" value="1"/>
</dbReference>
<gene>
    <name evidence="1" type="ORF">EDC57_0635</name>
</gene>
<reference evidence="1 2" key="1">
    <citation type="submission" date="2018-11" db="EMBL/GenBank/DDBJ databases">
        <title>Genomic Encyclopedia of Type Strains, Phase IV (KMG-IV): sequencing the most valuable type-strain genomes for metagenomic binning, comparative biology and taxonomic classification.</title>
        <authorList>
            <person name="Goeker M."/>
        </authorList>
    </citation>
    <scope>NUCLEOTIDE SEQUENCE [LARGE SCALE GENOMIC DNA]</scope>
    <source>
        <strain evidence="1 2">DSM 100275</strain>
    </source>
</reference>
<dbReference type="RefSeq" id="WP_123400150.1">
    <property type="nucleotide sequence ID" value="NZ_RJVI01000001.1"/>
</dbReference>
<proteinExistence type="predicted"/>
<evidence type="ECO:0000313" key="2">
    <source>
        <dbReference type="Proteomes" id="UP000276634"/>
    </source>
</evidence>
<organism evidence="1 2">
    <name type="scientific">Inmirania thermothiophila</name>
    <dbReference type="NCBI Taxonomy" id="1750597"/>
    <lineage>
        <taxon>Bacteria</taxon>
        <taxon>Pseudomonadati</taxon>
        <taxon>Pseudomonadota</taxon>
        <taxon>Gammaproteobacteria</taxon>
        <taxon>Chromatiales</taxon>
        <taxon>Ectothiorhodospiraceae</taxon>
        <taxon>Inmirania</taxon>
    </lineage>
</organism>